<dbReference type="Proteomes" id="UP000276133">
    <property type="component" value="Unassembled WGS sequence"/>
</dbReference>
<evidence type="ECO:0000313" key="1">
    <source>
        <dbReference type="EMBL" id="RNA37515.1"/>
    </source>
</evidence>
<protein>
    <submittedName>
        <fullName evidence="1">Uncharacterized protein</fullName>
    </submittedName>
</protein>
<sequence length="63" mass="7573">MLLELELRLIKNFVLIVKIENRKIIDLSTMASNVCCEFSMIPKKWHCEFWYKNRKLNIKSTKA</sequence>
<comment type="caution">
    <text evidence="1">The sequence shown here is derived from an EMBL/GenBank/DDBJ whole genome shotgun (WGS) entry which is preliminary data.</text>
</comment>
<accession>A0A3M7SP84</accession>
<name>A0A3M7SP84_BRAPC</name>
<gene>
    <name evidence="1" type="ORF">BpHYR1_005153</name>
</gene>
<reference evidence="1 2" key="1">
    <citation type="journal article" date="2018" name="Sci. Rep.">
        <title>Genomic signatures of local adaptation to the degree of environmental predictability in rotifers.</title>
        <authorList>
            <person name="Franch-Gras L."/>
            <person name="Hahn C."/>
            <person name="Garcia-Roger E.M."/>
            <person name="Carmona M.J."/>
            <person name="Serra M."/>
            <person name="Gomez A."/>
        </authorList>
    </citation>
    <scope>NUCLEOTIDE SEQUENCE [LARGE SCALE GENOMIC DNA]</scope>
    <source>
        <strain evidence="1">HYR1</strain>
    </source>
</reference>
<keyword evidence="2" id="KW-1185">Reference proteome</keyword>
<dbReference type="AlphaFoldDB" id="A0A3M7SP84"/>
<dbReference type="EMBL" id="REGN01001038">
    <property type="protein sequence ID" value="RNA37515.1"/>
    <property type="molecule type" value="Genomic_DNA"/>
</dbReference>
<evidence type="ECO:0000313" key="2">
    <source>
        <dbReference type="Proteomes" id="UP000276133"/>
    </source>
</evidence>
<organism evidence="1 2">
    <name type="scientific">Brachionus plicatilis</name>
    <name type="common">Marine rotifer</name>
    <name type="synonym">Brachionus muelleri</name>
    <dbReference type="NCBI Taxonomy" id="10195"/>
    <lineage>
        <taxon>Eukaryota</taxon>
        <taxon>Metazoa</taxon>
        <taxon>Spiralia</taxon>
        <taxon>Gnathifera</taxon>
        <taxon>Rotifera</taxon>
        <taxon>Eurotatoria</taxon>
        <taxon>Monogononta</taxon>
        <taxon>Pseudotrocha</taxon>
        <taxon>Ploima</taxon>
        <taxon>Brachionidae</taxon>
        <taxon>Brachionus</taxon>
    </lineage>
</organism>
<proteinExistence type="predicted"/>